<reference evidence="3 4" key="1">
    <citation type="submission" date="2020-08" db="EMBL/GenBank/DDBJ databases">
        <title>Genomic Encyclopedia of Type Strains, Phase IV (KMG-IV): sequencing the most valuable type-strain genomes for metagenomic binning, comparative biology and taxonomic classification.</title>
        <authorList>
            <person name="Goeker M."/>
        </authorList>
    </citation>
    <scope>NUCLEOTIDE SEQUENCE [LARGE SCALE GENOMIC DNA]</scope>
    <source>
        <strain evidence="3 4">YIM 65646</strain>
    </source>
</reference>
<evidence type="ECO:0000313" key="4">
    <source>
        <dbReference type="Proteomes" id="UP000548476"/>
    </source>
</evidence>
<feature type="compositionally biased region" description="Low complexity" evidence="1">
    <location>
        <begin position="246"/>
        <end position="260"/>
    </location>
</feature>
<feature type="region of interest" description="Disordered" evidence="1">
    <location>
        <begin position="222"/>
        <end position="260"/>
    </location>
</feature>
<dbReference type="Proteomes" id="UP000548476">
    <property type="component" value="Unassembled WGS sequence"/>
</dbReference>
<sequence length="260" mass="26317">MGRKGRRCGSGLFALALLLSGCGSGAAAPQPEASSSGPTWSRPRAALTSVVALSKDRKYTASYLWADDSGERTVTVLMAEDGTWRVDVPGGALGGGADVSILWTAQGFFQCVLAGGPQQCVRVAAATGSVPSGSDPQVQHLFTDWLDVLLDRNAPLSIAEGKRPKGASGDCYSVESNSVVLSPPIATGTYCFAPDGVPTAVKVWFGTVTLVGEALPAAPTATLPADVSEGAPLGTKKPPPPPKPKPSGSGSGSPSAKPGD</sequence>
<evidence type="ECO:0000313" key="3">
    <source>
        <dbReference type="EMBL" id="MBB6035298.1"/>
    </source>
</evidence>
<organism evidence="3 4">
    <name type="scientific">Phytomonospora endophytica</name>
    <dbReference type="NCBI Taxonomy" id="714109"/>
    <lineage>
        <taxon>Bacteria</taxon>
        <taxon>Bacillati</taxon>
        <taxon>Actinomycetota</taxon>
        <taxon>Actinomycetes</taxon>
        <taxon>Micromonosporales</taxon>
        <taxon>Micromonosporaceae</taxon>
        <taxon>Phytomonospora</taxon>
    </lineage>
</organism>
<dbReference type="PROSITE" id="PS51257">
    <property type="entry name" value="PROKAR_LIPOPROTEIN"/>
    <property type="match status" value="1"/>
</dbReference>
<evidence type="ECO:0000256" key="1">
    <source>
        <dbReference type="SAM" id="MobiDB-lite"/>
    </source>
</evidence>
<gene>
    <name evidence="3" type="ORF">HNR73_003155</name>
</gene>
<dbReference type="AlphaFoldDB" id="A0A841FNC1"/>
<protein>
    <submittedName>
        <fullName evidence="3">Uncharacterized protein</fullName>
    </submittedName>
</protein>
<feature type="chain" id="PRO_5039152791" evidence="2">
    <location>
        <begin position="28"/>
        <end position="260"/>
    </location>
</feature>
<feature type="signal peptide" evidence="2">
    <location>
        <begin position="1"/>
        <end position="27"/>
    </location>
</feature>
<evidence type="ECO:0000256" key="2">
    <source>
        <dbReference type="SAM" id="SignalP"/>
    </source>
</evidence>
<dbReference type="EMBL" id="JACHGT010000006">
    <property type="protein sequence ID" value="MBB6035298.1"/>
    <property type="molecule type" value="Genomic_DNA"/>
</dbReference>
<keyword evidence="4" id="KW-1185">Reference proteome</keyword>
<proteinExistence type="predicted"/>
<name>A0A841FNC1_9ACTN</name>
<keyword evidence="2" id="KW-0732">Signal</keyword>
<comment type="caution">
    <text evidence="3">The sequence shown here is derived from an EMBL/GenBank/DDBJ whole genome shotgun (WGS) entry which is preliminary data.</text>
</comment>
<accession>A0A841FNC1</accession>
<dbReference type="RefSeq" id="WP_184788145.1">
    <property type="nucleotide sequence ID" value="NZ_BONT01000004.1"/>
</dbReference>